<proteinExistence type="predicted"/>
<dbReference type="Proteomes" id="UP000305730">
    <property type="component" value="Unassembled WGS sequence"/>
</dbReference>
<evidence type="ECO:0000313" key="2">
    <source>
        <dbReference type="EMBL" id="TMP61567.1"/>
    </source>
</evidence>
<comment type="caution">
    <text evidence="2">The sequence shown here is derived from an EMBL/GenBank/DDBJ whole genome shotgun (WGS) entry which is preliminary data.</text>
</comment>
<reference evidence="3 4" key="1">
    <citation type="submission" date="2017-12" db="EMBL/GenBank/DDBJ databases">
        <authorList>
            <person name="Paulsen S."/>
            <person name="Gram L.K."/>
        </authorList>
    </citation>
    <scope>NUCLEOTIDE SEQUENCE [LARGE SCALE GENOMIC DNA]</scope>
    <source>
        <strain evidence="2 4">S2231</strain>
        <strain evidence="1 3">S2233</strain>
    </source>
</reference>
<dbReference type="EMBL" id="PNCL01000016">
    <property type="protein sequence ID" value="TMP61567.1"/>
    <property type="molecule type" value="Genomic_DNA"/>
</dbReference>
<evidence type="ECO:0000313" key="4">
    <source>
        <dbReference type="Proteomes" id="UP000307706"/>
    </source>
</evidence>
<dbReference type="Proteomes" id="UP000307706">
    <property type="component" value="Unassembled WGS sequence"/>
</dbReference>
<dbReference type="OrthoDB" id="6293815at2"/>
<gene>
    <name evidence="2" type="ORF">CWB96_04615</name>
    <name evidence="1" type="ORF">CWB97_04395</name>
</gene>
<dbReference type="AlphaFoldDB" id="A0A5S3XT91"/>
<evidence type="ECO:0000313" key="3">
    <source>
        <dbReference type="Proteomes" id="UP000305730"/>
    </source>
</evidence>
<protein>
    <recommendedName>
        <fullName evidence="5">Lipoprotein</fullName>
    </recommendedName>
</protein>
<evidence type="ECO:0008006" key="5">
    <source>
        <dbReference type="Google" id="ProtNLM"/>
    </source>
</evidence>
<dbReference type="RefSeq" id="WP_138595301.1">
    <property type="nucleotide sequence ID" value="NZ_PNCK01000018.1"/>
</dbReference>
<reference evidence="2" key="3">
    <citation type="submission" date="2019-09" db="EMBL/GenBank/DDBJ databases">
        <title>Co-occurence of chitin degradation, pigmentation and bioactivity in marine Pseudoalteromonas.</title>
        <authorList>
            <person name="Sonnenschein E.C."/>
            <person name="Bech P.K."/>
        </authorList>
    </citation>
    <scope>NUCLEOTIDE SEQUENCE</scope>
    <source>
        <strain evidence="2">S2231</strain>
        <strain evidence="1 3">S2233</strain>
    </source>
</reference>
<dbReference type="PROSITE" id="PS51257">
    <property type="entry name" value="PROKAR_LIPOPROTEIN"/>
    <property type="match status" value="1"/>
</dbReference>
<keyword evidence="3" id="KW-1185">Reference proteome</keyword>
<accession>A0A5S3XT91</accession>
<dbReference type="EMBL" id="PNCK01000018">
    <property type="protein sequence ID" value="TMP45051.1"/>
    <property type="molecule type" value="Genomic_DNA"/>
</dbReference>
<name>A0A5S3XT91_9GAMM</name>
<reference evidence="4" key="2">
    <citation type="submission" date="2019-06" db="EMBL/GenBank/DDBJ databases">
        <title>Co-occurence of chitin degradation, pigmentation and bioactivity in marine Pseudoalteromonas.</title>
        <authorList>
            <person name="Sonnenschein E.C."/>
            <person name="Bech P.K."/>
        </authorList>
    </citation>
    <scope>NUCLEOTIDE SEQUENCE [LARGE SCALE GENOMIC DNA]</scope>
    <source>
        <strain evidence="4">S2231</strain>
    </source>
</reference>
<evidence type="ECO:0000313" key="1">
    <source>
        <dbReference type="EMBL" id="TMP45051.1"/>
    </source>
</evidence>
<organism evidence="2 4">
    <name type="scientific">Pseudoalteromonas citrea</name>
    <dbReference type="NCBI Taxonomy" id="43655"/>
    <lineage>
        <taxon>Bacteria</taxon>
        <taxon>Pseudomonadati</taxon>
        <taxon>Pseudomonadota</taxon>
        <taxon>Gammaproteobacteria</taxon>
        <taxon>Alteromonadales</taxon>
        <taxon>Pseudoalteromonadaceae</taxon>
        <taxon>Pseudoalteromonas</taxon>
    </lineage>
</organism>
<sequence length="85" mass="9229">MLKSAILITSFVCLITGCGSVNTSITSKGLSCEQAHSQCKSYCYDDTSLPGAQQQTCLDRCYETRNSCRVSPDDPFVIPTPTVGW</sequence>